<protein>
    <recommendedName>
        <fullName evidence="1">F-box domain-containing protein</fullName>
    </recommendedName>
</protein>
<evidence type="ECO:0000259" key="1">
    <source>
        <dbReference type="PROSITE" id="PS50181"/>
    </source>
</evidence>
<dbReference type="Pfam" id="PF00646">
    <property type="entry name" value="F-box"/>
    <property type="match status" value="1"/>
</dbReference>
<sequence>MSKLPMDVITDIFSRLPLKPLVRFKALSKPCCSLIDDPDFIHDHLGRSVKTRSNLNILLKGLHLYSVEFDSLDNAVPLDYPLSSGAGTEAFGSCNGILAFRLTDKNLALFNPSTRQFRRLPVSEIDPPPGESCKSGYIFYGFGQDVKTNDYKVVRLAKFNKTDDEEDESFFFDYEVKVYSLKNDSWRKITKLPRYLRFMFQFFYHLLHRRGYGVLAGGVLHWVMPPRMELGMKNMIVGFDLGTEEFIEVPQPDCADKSYLLDVGVLEGRLCAVCNYDQAKIDVWVMKEYGVKESWTPLLSIQRTRAITTLAFLKPLAYSKDLDKVLMEINSQKFVWYDLEKKKMRGVKIGGSPGTFGAEVYIGSLVQIDDPKRVQIEKRKEQEKLKNKSCKKRDDFLSKGFKLLKGLIIYTDNCEGLLISILLSLRISQKVDLGSQTQIDM</sequence>
<dbReference type="PROSITE" id="PS50181">
    <property type="entry name" value="FBOX"/>
    <property type="match status" value="1"/>
</dbReference>
<dbReference type="PANTHER" id="PTHR31672:SF13">
    <property type="entry name" value="F-BOX PROTEIN CPR30-LIKE"/>
    <property type="match status" value="1"/>
</dbReference>
<dbReference type="InterPro" id="IPR050796">
    <property type="entry name" value="SCF_F-box_component"/>
</dbReference>
<evidence type="ECO:0000313" key="3">
    <source>
        <dbReference type="Proteomes" id="UP001396334"/>
    </source>
</evidence>
<dbReference type="PANTHER" id="PTHR31672">
    <property type="entry name" value="BNACNNG10540D PROTEIN"/>
    <property type="match status" value="1"/>
</dbReference>
<gene>
    <name evidence="2" type="ORF">V6N11_068410</name>
</gene>
<dbReference type="SMART" id="SM00256">
    <property type="entry name" value="FBOX"/>
    <property type="match status" value="1"/>
</dbReference>
<dbReference type="Proteomes" id="UP001396334">
    <property type="component" value="Unassembled WGS sequence"/>
</dbReference>
<accession>A0ABR1ZL08</accession>
<name>A0ABR1ZL08_9ROSI</name>
<evidence type="ECO:0000313" key="2">
    <source>
        <dbReference type="EMBL" id="KAK8481245.1"/>
    </source>
</evidence>
<dbReference type="InterPro" id="IPR006527">
    <property type="entry name" value="F-box-assoc_dom_typ1"/>
</dbReference>
<dbReference type="InterPro" id="IPR017451">
    <property type="entry name" value="F-box-assoc_interact_dom"/>
</dbReference>
<proteinExistence type="predicted"/>
<dbReference type="Pfam" id="PF07734">
    <property type="entry name" value="FBA_1"/>
    <property type="match status" value="1"/>
</dbReference>
<dbReference type="InterPro" id="IPR001810">
    <property type="entry name" value="F-box_dom"/>
</dbReference>
<dbReference type="InterPro" id="IPR036047">
    <property type="entry name" value="F-box-like_dom_sf"/>
</dbReference>
<comment type="caution">
    <text evidence="2">The sequence shown here is derived from an EMBL/GenBank/DDBJ whole genome shotgun (WGS) entry which is preliminary data.</text>
</comment>
<feature type="domain" description="F-box" evidence="1">
    <location>
        <begin position="1"/>
        <end position="45"/>
    </location>
</feature>
<organism evidence="2 3">
    <name type="scientific">Hibiscus sabdariffa</name>
    <name type="common">roselle</name>
    <dbReference type="NCBI Taxonomy" id="183260"/>
    <lineage>
        <taxon>Eukaryota</taxon>
        <taxon>Viridiplantae</taxon>
        <taxon>Streptophyta</taxon>
        <taxon>Embryophyta</taxon>
        <taxon>Tracheophyta</taxon>
        <taxon>Spermatophyta</taxon>
        <taxon>Magnoliopsida</taxon>
        <taxon>eudicotyledons</taxon>
        <taxon>Gunneridae</taxon>
        <taxon>Pentapetalae</taxon>
        <taxon>rosids</taxon>
        <taxon>malvids</taxon>
        <taxon>Malvales</taxon>
        <taxon>Malvaceae</taxon>
        <taxon>Malvoideae</taxon>
        <taxon>Hibiscus</taxon>
    </lineage>
</organism>
<dbReference type="SUPFAM" id="SSF81383">
    <property type="entry name" value="F-box domain"/>
    <property type="match status" value="1"/>
</dbReference>
<dbReference type="EMBL" id="JBBPBN010000930">
    <property type="protein sequence ID" value="KAK8481245.1"/>
    <property type="molecule type" value="Genomic_DNA"/>
</dbReference>
<dbReference type="NCBIfam" id="TIGR01640">
    <property type="entry name" value="F_box_assoc_1"/>
    <property type="match status" value="1"/>
</dbReference>
<keyword evidence="3" id="KW-1185">Reference proteome</keyword>
<reference evidence="2 3" key="1">
    <citation type="journal article" date="2024" name="G3 (Bethesda)">
        <title>Genome assembly of Hibiscus sabdariffa L. provides insights into metabolisms of medicinal natural products.</title>
        <authorList>
            <person name="Kim T."/>
        </authorList>
    </citation>
    <scope>NUCLEOTIDE SEQUENCE [LARGE SCALE GENOMIC DNA]</scope>
    <source>
        <strain evidence="2">TK-2024</strain>
        <tissue evidence="2">Old leaves</tissue>
    </source>
</reference>